<keyword evidence="12" id="KW-1185">Reference proteome</keyword>
<dbReference type="PANTHER" id="PTHR11827:SF72">
    <property type="entry name" value="GH08340P"/>
    <property type="match status" value="1"/>
</dbReference>
<proteinExistence type="inferred from homology"/>
<comment type="caution">
    <text evidence="11">The sequence shown here is derived from an EMBL/GenBank/DDBJ whole genome shotgun (WGS) entry which is preliminary data.</text>
</comment>
<evidence type="ECO:0000313" key="11">
    <source>
        <dbReference type="EMBL" id="CAE1293814.1"/>
    </source>
</evidence>
<dbReference type="Gene3D" id="1.20.1740.10">
    <property type="entry name" value="Amino acid/polyamine transporter I"/>
    <property type="match status" value="1"/>
</dbReference>
<feature type="transmembrane region" description="Helical" evidence="8">
    <location>
        <begin position="354"/>
        <end position="374"/>
    </location>
</feature>
<evidence type="ECO:0000256" key="8">
    <source>
        <dbReference type="SAM" id="Phobius"/>
    </source>
</evidence>
<feature type="transmembrane region" description="Helical" evidence="8">
    <location>
        <begin position="164"/>
        <end position="182"/>
    </location>
</feature>
<organism evidence="11 12">
    <name type="scientific">Acanthosepion pharaonis</name>
    <name type="common">Pharaoh cuttlefish</name>
    <name type="synonym">Sepia pharaonis</name>
    <dbReference type="NCBI Taxonomy" id="158019"/>
    <lineage>
        <taxon>Eukaryota</taxon>
        <taxon>Metazoa</taxon>
        <taxon>Spiralia</taxon>
        <taxon>Lophotrochozoa</taxon>
        <taxon>Mollusca</taxon>
        <taxon>Cephalopoda</taxon>
        <taxon>Coleoidea</taxon>
        <taxon>Decapodiformes</taxon>
        <taxon>Sepiida</taxon>
        <taxon>Sepiina</taxon>
        <taxon>Sepiidae</taxon>
        <taxon>Acanthosepion</taxon>
    </lineage>
</organism>
<feature type="domain" description="Amino acid permease/ SLC12A" evidence="9">
    <location>
        <begin position="1"/>
        <end position="435"/>
    </location>
</feature>
<keyword evidence="7 8" id="KW-0472">Membrane</keyword>
<sequence length="796" mass="89619">MISRALGPEFGGSIGVLFFFANVFCCALYISGVVEGLLENFGPGGSFVSNSTFYLPYVDGNHWYHYMYASLCLFICLVICLIGGAMFARTSAFVLLIVFFCTLTVIISFFVKHPLPVEIPHRNTLVYPSTNISTKTGNYTGLSATTFQKNLYPDYVVDYSTLKLMTFASVFSILFSSVTGIMNGSNMSGELKDPSRSIPYGTLGAMTFTFTTYIILSLLIGASCERFLLQNDYVVLQAINIWKPFVAIGIFAATLSAALGNLIGGSRVLEKLANDHLFWFLLNPAKITTKGGNPYVAVLITWVFVQLVLLIGSLNAIAPFTSISFLMSYASTNLACLGLDVASAPNFRPTFKYFSWHTCLLGMIGAMIMCFYISALYTSVSIVLMLVLIIVLHIRSMPTSWGSISQALIFHQVRKYLLMLDSRKDHVKYWRPQILLMVAHPRQSCELLDYINDVKKGGLYIIGHVKIGSLNNYVSDPIQDDIPKWLALIDYLKIKAFPEVTMARTVSEGLIHLIRISGLGGMKPNTVCLGFYDDATPTDGLLKTRVRYRRFFGAVENGCTHELENNFGDIRIDPEDRTISAPGEYVSFVRDTLKLMKNVCLCRNFNQLDKRAIFCSKSEQYIDVWPLNFFQPETSNYFDNTCLYLLQLACIQHMVPAWKCCTKLRVFLCVDTQNDNTLEKEEKLDDFLRQLRILARIKIVTWDDILDHYRSIEHLQETSEETMHEYYSLDDKTLAMINQLVLSHSTSTVTTFLYLPSPPKDVQLYPEYLCQLTALSEGLPPTMFVHGLHPVTSTTL</sequence>
<dbReference type="Pfam" id="PF00324">
    <property type="entry name" value="AA_permease"/>
    <property type="match status" value="1"/>
</dbReference>
<feature type="transmembrane region" description="Helical" evidence="8">
    <location>
        <begin position="380"/>
        <end position="397"/>
    </location>
</feature>
<feature type="transmembrane region" description="Helical" evidence="8">
    <location>
        <begin position="241"/>
        <end position="263"/>
    </location>
</feature>
<dbReference type="GO" id="GO:0055075">
    <property type="term" value="P:potassium ion homeostasis"/>
    <property type="evidence" value="ECO:0007669"/>
    <property type="project" value="TreeGrafter"/>
</dbReference>
<accession>A0A812D5W7</accession>
<evidence type="ECO:0000313" key="12">
    <source>
        <dbReference type="Proteomes" id="UP000597762"/>
    </source>
</evidence>
<dbReference type="FunFam" id="1.20.1740.10:FF:000013">
    <property type="entry name" value="Solute carrier family 12 member"/>
    <property type="match status" value="1"/>
</dbReference>
<feature type="transmembrane region" description="Helical" evidence="8">
    <location>
        <begin position="63"/>
        <end position="85"/>
    </location>
</feature>
<feature type="transmembrane region" description="Helical" evidence="8">
    <location>
        <begin position="12"/>
        <end position="31"/>
    </location>
</feature>
<feature type="transmembrane region" description="Helical" evidence="8">
    <location>
        <begin position="295"/>
        <end position="317"/>
    </location>
</feature>
<dbReference type="PANTHER" id="PTHR11827">
    <property type="entry name" value="SOLUTE CARRIER FAMILY 12, CATION COTRANSPORTERS"/>
    <property type="match status" value="1"/>
</dbReference>
<dbReference type="AlphaFoldDB" id="A0A812D5W7"/>
<dbReference type="InterPro" id="IPR004841">
    <property type="entry name" value="AA-permease/SLC12A_dom"/>
</dbReference>
<evidence type="ECO:0000256" key="6">
    <source>
        <dbReference type="ARBA" id="ARBA00022989"/>
    </source>
</evidence>
<reference evidence="11" key="1">
    <citation type="submission" date="2021-01" db="EMBL/GenBank/DDBJ databases">
        <authorList>
            <person name="Li R."/>
            <person name="Bekaert M."/>
        </authorList>
    </citation>
    <scope>NUCLEOTIDE SEQUENCE</scope>
    <source>
        <strain evidence="11">Farmed</strain>
    </source>
</reference>
<dbReference type="Proteomes" id="UP000597762">
    <property type="component" value="Unassembled WGS sequence"/>
</dbReference>
<dbReference type="OrthoDB" id="2020542at2759"/>
<feature type="domain" description="SLC12A transporter C-terminal" evidence="10">
    <location>
        <begin position="450"/>
        <end position="534"/>
    </location>
</feature>
<evidence type="ECO:0000259" key="10">
    <source>
        <dbReference type="Pfam" id="PF03522"/>
    </source>
</evidence>
<comment type="similarity">
    <text evidence="2">Belongs to the SLC12A transporter family.</text>
</comment>
<dbReference type="GO" id="GO:0016020">
    <property type="term" value="C:membrane"/>
    <property type="evidence" value="ECO:0007669"/>
    <property type="project" value="UniProtKB-SubCell"/>
</dbReference>
<keyword evidence="6 8" id="KW-1133">Transmembrane helix</keyword>
<dbReference type="GO" id="GO:0055064">
    <property type="term" value="P:chloride ion homeostasis"/>
    <property type="evidence" value="ECO:0007669"/>
    <property type="project" value="TreeGrafter"/>
</dbReference>
<evidence type="ECO:0000256" key="1">
    <source>
        <dbReference type="ARBA" id="ARBA00004141"/>
    </source>
</evidence>
<dbReference type="GO" id="GO:0006884">
    <property type="term" value="P:cell volume homeostasis"/>
    <property type="evidence" value="ECO:0007669"/>
    <property type="project" value="TreeGrafter"/>
</dbReference>
<protein>
    <recommendedName>
        <fullName evidence="3">Solute carrier family 12 member 9</fullName>
    </recommendedName>
</protein>
<evidence type="ECO:0000256" key="3">
    <source>
        <dbReference type="ARBA" id="ARBA00019359"/>
    </source>
</evidence>
<name>A0A812D5W7_ACAPH</name>
<evidence type="ECO:0000256" key="4">
    <source>
        <dbReference type="ARBA" id="ARBA00022448"/>
    </source>
</evidence>
<dbReference type="InterPro" id="IPR018491">
    <property type="entry name" value="SLC12_C"/>
</dbReference>
<evidence type="ECO:0000259" key="9">
    <source>
        <dbReference type="Pfam" id="PF00324"/>
    </source>
</evidence>
<dbReference type="Pfam" id="PF03522">
    <property type="entry name" value="SLC12"/>
    <property type="match status" value="1"/>
</dbReference>
<feature type="transmembrane region" description="Helical" evidence="8">
    <location>
        <begin position="92"/>
        <end position="111"/>
    </location>
</feature>
<feature type="transmembrane region" description="Helical" evidence="8">
    <location>
        <begin position="203"/>
        <end position="221"/>
    </location>
</feature>
<dbReference type="GO" id="GO:0015379">
    <property type="term" value="F:potassium:chloride symporter activity"/>
    <property type="evidence" value="ECO:0007669"/>
    <property type="project" value="TreeGrafter"/>
</dbReference>
<evidence type="ECO:0000256" key="2">
    <source>
        <dbReference type="ARBA" id="ARBA00010593"/>
    </source>
</evidence>
<comment type="subcellular location">
    <subcellularLocation>
        <location evidence="1">Membrane</location>
        <topology evidence="1">Multi-pass membrane protein</topology>
    </subcellularLocation>
</comment>
<keyword evidence="5 8" id="KW-0812">Transmembrane</keyword>
<evidence type="ECO:0000256" key="5">
    <source>
        <dbReference type="ARBA" id="ARBA00022692"/>
    </source>
</evidence>
<evidence type="ECO:0000256" key="7">
    <source>
        <dbReference type="ARBA" id="ARBA00023136"/>
    </source>
</evidence>
<gene>
    <name evidence="11" type="ORF">SPHA_50036</name>
</gene>
<dbReference type="EMBL" id="CAHIKZ030002922">
    <property type="protein sequence ID" value="CAE1293814.1"/>
    <property type="molecule type" value="Genomic_DNA"/>
</dbReference>
<keyword evidence="4" id="KW-0813">Transport</keyword>
<dbReference type="InterPro" id="IPR004842">
    <property type="entry name" value="SLC12A_fam"/>
</dbReference>